<dbReference type="CDD" id="cd18186">
    <property type="entry name" value="BTB_POZ_ZBTB_KLHL-like"/>
    <property type="match status" value="1"/>
</dbReference>
<dbReference type="Proteomes" id="UP000007797">
    <property type="component" value="Unassembled WGS sequence"/>
</dbReference>
<dbReference type="SUPFAM" id="SSF50985">
    <property type="entry name" value="RCC1/BLIP-II"/>
    <property type="match status" value="1"/>
</dbReference>
<dbReference type="SMART" id="SM00225">
    <property type="entry name" value="BTB"/>
    <property type="match status" value="1"/>
</dbReference>
<reference evidence="4" key="1">
    <citation type="journal article" date="2011" name="Genome Res.">
        <title>Phylogeny-wide analysis of social amoeba genomes highlights ancient origins for complex intercellular communication.</title>
        <authorList>
            <person name="Heidel A.J."/>
            <person name="Lawal H.M."/>
            <person name="Felder M."/>
            <person name="Schilde C."/>
            <person name="Helps N.R."/>
            <person name="Tunggal B."/>
            <person name="Rivero F."/>
            <person name="John U."/>
            <person name="Schleicher M."/>
            <person name="Eichinger L."/>
            <person name="Platzer M."/>
            <person name="Noegel A.A."/>
            <person name="Schaap P."/>
            <person name="Gloeckner G."/>
        </authorList>
    </citation>
    <scope>NUCLEOTIDE SEQUENCE [LARGE SCALE GENOMIC DNA]</scope>
    <source>
        <strain evidence="4">SH3</strain>
    </source>
</reference>
<evidence type="ECO:0000313" key="4">
    <source>
        <dbReference type="Proteomes" id="UP000007797"/>
    </source>
</evidence>
<dbReference type="InterPro" id="IPR009091">
    <property type="entry name" value="RCC1/BLIP-II"/>
</dbReference>
<dbReference type="STRING" id="1054147.F4PT54"/>
<dbReference type="Pfam" id="PF00651">
    <property type="entry name" value="BTB"/>
    <property type="match status" value="1"/>
</dbReference>
<dbReference type="KEGG" id="dfa:DFA_01516"/>
<dbReference type="InterPro" id="IPR000210">
    <property type="entry name" value="BTB/POZ_dom"/>
</dbReference>
<evidence type="ECO:0000259" key="2">
    <source>
        <dbReference type="PROSITE" id="PS50097"/>
    </source>
</evidence>
<dbReference type="PROSITE" id="PS50012">
    <property type="entry name" value="RCC1_3"/>
    <property type="match status" value="1"/>
</dbReference>
<dbReference type="InterPro" id="IPR011333">
    <property type="entry name" value="SKP1/BTB/POZ_sf"/>
</dbReference>
<dbReference type="EMBL" id="GL883010">
    <property type="protein sequence ID" value="EGG21630.1"/>
    <property type="molecule type" value="Genomic_DNA"/>
</dbReference>
<dbReference type="OrthoDB" id="8068875at2759"/>
<name>F4PT54_CACFS</name>
<sequence length="386" mass="43388">MIDIDTTTPIRIGESLMNERVTQVECGSYHCIAVTSDGNVYGWGLNDYNQICTEKKATDSVPVPINLRILVGADGSPIKRIAAGGRSSMALRFYPSIVTVRPSTYKDDIEAIYTSNSCTDCEVVLTSNKQQQSVDVETTVPTLSHKLFLARSPYFLEPLDGGSNIIDISKDHFENIKRLNEYLKSLYNDFDDLTLPNHLFLFVNNPLYSDVKICVSSNVNDHEPTSATFSAHKCVLVNRSPKLKNQLESNFQEGINNTIYIHDSDPDAYLTFLHYLYTDRLNINNDNAIDLLFLAHSENIDRFIDLVVEYLISGIEDDNVSIFYDIASSLNIKTFVDQCVYYIAKNIQTVSQTDSYKSLGLEKRLKSINVSLPEKASKEKGSCSMM</sequence>
<keyword evidence="4" id="KW-1185">Reference proteome</keyword>
<dbReference type="PROSITE" id="PS50097">
    <property type="entry name" value="BTB"/>
    <property type="match status" value="1"/>
</dbReference>
<gene>
    <name evidence="3" type="ORF">DFA_01516</name>
</gene>
<dbReference type="Pfam" id="PF13540">
    <property type="entry name" value="RCC1_2"/>
    <property type="match status" value="1"/>
</dbReference>
<dbReference type="AlphaFoldDB" id="F4PT54"/>
<dbReference type="PANTHER" id="PTHR24413">
    <property type="entry name" value="SPECKLE-TYPE POZ PROTEIN"/>
    <property type="match status" value="1"/>
</dbReference>
<dbReference type="OMA" id="TSKVYMW"/>
<organism evidence="3 4">
    <name type="scientific">Cavenderia fasciculata</name>
    <name type="common">Slime mold</name>
    <name type="synonym">Dictyostelium fasciculatum</name>
    <dbReference type="NCBI Taxonomy" id="261658"/>
    <lineage>
        <taxon>Eukaryota</taxon>
        <taxon>Amoebozoa</taxon>
        <taxon>Evosea</taxon>
        <taxon>Eumycetozoa</taxon>
        <taxon>Dictyostelia</taxon>
        <taxon>Acytosteliales</taxon>
        <taxon>Cavenderiaceae</taxon>
        <taxon>Cavenderia</taxon>
    </lineage>
</organism>
<feature type="domain" description="BTB" evidence="2">
    <location>
        <begin position="209"/>
        <end position="285"/>
    </location>
</feature>
<dbReference type="GeneID" id="14874044"/>
<dbReference type="SUPFAM" id="SSF54695">
    <property type="entry name" value="POZ domain"/>
    <property type="match status" value="1"/>
</dbReference>
<protein>
    <recommendedName>
        <fullName evidence="2">BTB domain-containing protein</fullName>
    </recommendedName>
</protein>
<evidence type="ECO:0000313" key="3">
    <source>
        <dbReference type="EMBL" id="EGG21630.1"/>
    </source>
</evidence>
<accession>F4PT54</accession>
<dbReference type="Gene3D" id="2.130.10.30">
    <property type="entry name" value="Regulator of chromosome condensation 1/beta-lactamase-inhibitor protein II"/>
    <property type="match status" value="1"/>
</dbReference>
<dbReference type="RefSeq" id="XP_004359480.1">
    <property type="nucleotide sequence ID" value="XM_004359423.1"/>
</dbReference>
<evidence type="ECO:0000256" key="1">
    <source>
        <dbReference type="PROSITE-ProRule" id="PRU00235"/>
    </source>
</evidence>
<dbReference type="InterPro" id="IPR000408">
    <property type="entry name" value="Reg_chr_condens"/>
</dbReference>
<feature type="repeat" description="RCC1" evidence="1">
    <location>
        <begin position="38"/>
        <end position="94"/>
    </location>
</feature>
<dbReference type="Gene3D" id="3.30.710.10">
    <property type="entry name" value="Potassium Channel Kv1.1, Chain A"/>
    <property type="match status" value="1"/>
</dbReference>
<proteinExistence type="predicted"/>